<sequence>MLTHSDQIESFGRYFKALGPMMQHLRISCTKYDCSGEIRATACKEMSLAHNPCLRTITFEDLCMAPNPNILFDCAWIIGMLSRITSPFIKMVTLVIYADHLQQISSLNLPALAAFLSGGSGLPAMQSTTLSFGVLGDIDRTVAIAAITESLHDMSKQNRLAFGGHSFKEREWSDDKDIC</sequence>
<dbReference type="AlphaFoldDB" id="A0A4Y7QG72"/>
<keyword evidence="2" id="KW-1185">Reference proteome</keyword>
<gene>
    <name evidence="1" type="ORF">BD410DRAFT_530465</name>
</gene>
<proteinExistence type="predicted"/>
<evidence type="ECO:0000313" key="2">
    <source>
        <dbReference type="Proteomes" id="UP000294933"/>
    </source>
</evidence>
<name>A0A4Y7QG72_9AGAM</name>
<reference evidence="1 2" key="1">
    <citation type="submission" date="2018-06" db="EMBL/GenBank/DDBJ databases">
        <title>A transcriptomic atlas of mushroom development highlights an independent origin of complex multicellularity.</title>
        <authorList>
            <consortium name="DOE Joint Genome Institute"/>
            <person name="Krizsan K."/>
            <person name="Almasi E."/>
            <person name="Merenyi Z."/>
            <person name="Sahu N."/>
            <person name="Viragh M."/>
            <person name="Koszo T."/>
            <person name="Mondo S."/>
            <person name="Kiss B."/>
            <person name="Balint B."/>
            <person name="Kues U."/>
            <person name="Barry K."/>
            <person name="Hegedus J.C."/>
            <person name="Henrissat B."/>
            <person name="Johnson J."/>
            <person name="Lipzen A."/>
            <person name="Ohm R."/>
            <person name="Nagy I."/>
            <person name="Pangilinan J."/>
            <person name="Yan J."/>
            <person name="Xiong Y."/>
            <person name="Grigoriev I.V."/>
            <person name="Hibbett D.S."/>
            <person name="Nagy L.G."/>
        </authorList>
    </citation>
    <scope>NUCLEOTIDE SEQUENCE [LARGE SCALE GENOMIC DNA]</scope>
    <source>
        <strain evidence="1 2">SZMC22713</strain>
    </source>
</reference>
<dbReference type="VEuPathDB" id="FungiDB:BD410DRAFT_530465"/>
<dbReference type="Proteomes" id="UP000294933">
    <property type="component" value="Unassembled WGS sequence"/>
</dbReference>
<protein>
    <submittedName>
        <fullName evidence="1">Uncharacterized protein</fullName>
    </submittedName>
</protein>
<dbReference type="EMBL" id="ML170161">
    <property type="protein sequence ID" value="TDL26654.1"/>
    <property type="molecule type" value="Genomic_DNA"/>
</dbReference>
<accession>A0A4Y7QG72</accession>
<organism evidence="1 2">
    <name type="scientific">Rickenella mellea</name>
    <dbReference type="NCBI Taxonomy" id="50990"/>
    <lineage>
        <taxon>Eukaryota</taxon>
        <taxon>Fungi</taxon>
        <taxon>Dikarya</taxon>
        <taxon>Basidiomycota</taxon>
        <taxon>Agaricomycotina</taxon>
        <taxon>Agaricomycetes</taxon>
        <taxon>Hymenochaetales</taxon>
        <taxon>Rickenellaceae</taxon>
        <taxon>Rickenella</taxon>
    </lineage>
</organism>
<evidence type="ECO:0000313" key="1">
    <source>
        <dbReference type="EMBL" id="TDL26654.1"/>
    </source>
</evidence>